<organism evidence="3 4">
    <name type="scientific">Parafrankia irregularis</name>
    <dbReference type="NCBI Taxonomy" id="795642"/>
    <lineage>
        <taxon>Bacteria</taxon>
        <taxon>Bacillati</taxon>
        <taxon>Actinomycetota</taxon>
        <taxon>Actinomycetes</taxon>
        <taxon>Frankiales</taxon>
        <taxon>Frankiaceae</taxon>
        <taxon>Parafrankia</taxon>
    </lineage>
</organism>
<keyword evidence="4" id="KW-1185">Reference proteome</keyword>
<keyword evidence="1" id="KW-0378">Hydrolase</keyword>
<name>A0A0S4QNR6_9ACTN</name>
<sequence length="308" mass="33321">MTSGVVAPQLRAGLRRSPRVRVDRAWVRGLVRLAIRRMPTVATTGVTVETVSVAGHDARLYRPDVRHSGAALLWIHGGGMIMGSAVQDDRQCGQTALELGIVVLSVNYRLAPAFPFPAALDDCQAGWEWLVRQAGELGVDPSRVAIGGQSAGGGLAACLVQRLCDTDGPAPAAQWLHAPMLDDRTAARRELDAARHPVWDNRLNRFGWRSYLATDPGAPALPEFAVAARRADLRGLPPAWVGVGDVDLFLDENRDYAQRLSAAEVPTTFHVVPGAPHGFETWAPDTDLSRAYLAAARDWLRHVLGEEA</sequence>
<dbReference type="Proteomes" id="UP000198802">
    <property type="component" value="Unassembled WGS sequence"/>
</dbReference>
<evidence type="ECO:0000259" key="2">
    <source>
        <dbReference type="Pfam" id="PF07859"/>
    </source>
</evidence>
<dbReference type="InterPro" id="IPR050300">
    <property type="entry name" value="GDXG_lipolytic_enzyme"/>
</dbReference>
<dbReference type="SUPFAM" id="SSF53474">
    <property type="entry name" value="alpha/beta-Hydrolases"/>
    <property type="match status" value="1"/>
</dbReference>
<dbReference type="InterPro" id="IPR029058">
    <property type="entry name" value="AB_hydrolase_fold"/>
</dbReference>
<evidence type="ECO:0000313" key="4">
    <source>
        <dbReference type="Proteomes" id="UP000198802"/>
    </source>
</evidence>
<evidence type="ECO:0000313" key="3">
    <source>
        <dbReference type="EMBL" id="CUU56134.1"/>
    </source>
</evidence>
<reference evidence="4" key="1">
    <citation type="submission" date="2015-11" db="EMBL/GenBank/DDBJ databases">
        <authorList>
            <person name="Varghese N."/>
        </authorList>
    </citation>
    <scope>NUCLEOTIDE SEQUENCE [LARGE SCALE GENOMIC DNA]</scope>
    <source>
        <strain evidence="4">DSM 45899</strain>
    </source>
</reference>
<gene>
    <name evidence="3" type="ORF">Ga0074812_10718</name>
</gene>
<dbReference type="AlphaFoldDB" id="A0A0S4QNR6"/>
<feature type="domain" description="Alpha/beta hydrolase fold-3" evidence="2">
    <location>
        <begin position="72"/>
        <end position="280"/>
    </location>
</feature>
<proteinExistence type="predicted"/>
<dbReference type="PANTHER" id="PTHR48081">
    <property type="entry name" value="AB HYDROLASE SUPERFAMILY PROTEIN C4A8.06C"/>
    <property type="match status" value="1"/>
</dbReference>
<dbReference type="Gene3D" id="3.40.50.1820">
    <property type="entry name" value="alpha/beta hydrolase"/>
    <property type="match status" value="1"/>
</dbReference>
<dbReference type="EMBL" id="FAOZ01000007">
    <property type="protein sequence ID" value="CUU56134.1"/>
    <property type="molecule type" value="Genomic_DNA"/>
</dbReference>
<accession>A0A0S4QNR6</accession>
<dbReference type="PANTHER" id="PTHR48081:SF8">
    <property type="entry name" value="ALPHA_BETA HYDROLASE FOLD-3 DOMAIN-CONTAINING PROTEIN-RELATED"/>
    <property type="match status" value="1"/>
</dbReference>
<dbReference type="RefSeq" id="WP_091275891.1">
    <property type="nucleotide sequence ID" value="NZ_FAOZ01000007.1"/>
</dbReference>
<evidence type="ECO:0000256" key="1">
    <source>
        <dbReference type="ARBA" id="ARBA00022801"/>
    </source>
</evidence>
<dbReference type="Pfam" id="PF07859">
    <property type="entry name" value="Abhydrolase_3"/>
    <property type="match status" value="1"/>
</dbReference>
<dbReference type="GO" id="GO:0016787">
    <property type="term" value="F:hydrolase activity"/>
    <property type="evidence" value="ECO:0007669"/>
    <property type="project" value="UniProtKB-KW"/>
</dbReference>
<protein>
    <submittedName>
        <fullName evidence="3">Acetyl esterase/lipase</fullName>
    </submittedName>
</protein>
<dbReference type="InterPro" id="IPR013094">
    <property type="entry name" value="AB_hydrolase_3"/>
</dbReference>